<name>W1NNH7_AMBTC</name>
<reference evidence="2" key="1">
    <citation type="journal article" date="2013" name="Science">
        <title>The Amborella genome and the evolution of flowering plants.</title>
        <authorList>
            <consortium name="Amborella Genome Project"/>
        </authorList>
    </citation>
    <scope>NUCLEOTIDE SEQUENCE [LARGE SCALE GENOMIC DNA]</scope>
</reference>
<accession>W1NNH7</accession>
<evidence type="ECO:0000313" key="1">
    <source>
        <dbReference type="EMBL" id="ERM97276.1"/>
    </source>
</evidence>
<protein>
    <submittedName>
        <fullName evidence="1">Uncharacterized protein</fullName>
    </submittedName>
</protein>
<keyword evidence="2" id="KW-1185">Reference proteome</keyword>
<gene>
    <name evidence="1" type="ORF">AMTR_s00119p00130560</name>
</gene>
<dbReference type="HOGENOM" id="CLU_2124446_0_0_1"/>
<sequence length="114" mass="12919">MGHLHCLRLGTGKALQSKWLPRSSSMQVAEARTIPSVMVKIVTPPPPNQKGGHSYRERPSWDLVSGVMKIRFLLFGNKVPSKRDPDPHAQDHGPNIIRNHNSIIPRIEYLIPWE</sequence>
<dbReference type="AlphaFoldDB" id="W1NNH7"/>
<organism evidence="1 2">
    <name type="scientific">Amborella trichopoda</name>
    <dbReference type="NCBI Taxonomy" id="13333"/>
    <lineage>
        <taxon>Eukaryota</taxon>
        <taxon>Viridiplantae</taxon>
        <taxon>Streptophyta</taxon>
        <taxon>Embryophyta</taxon>
        <taxon>Tracheophyta</taxon>
        <taxon>Spermatophyta</taxon>
        <taxon>Magnoliopsida</taxon>
        <taxon>Amborellales</taxon>
        <taxon>Amborellaceae</taxon>
        <taxon>Amborella</taxon>
    </lineage>
</organism>
<evidence type="ECO:0000313" key="2">
    <source>
        <dbReference type="Proteomes" id="UP000017836"/>
    </source>
</evidence>
<dbReference type="Proteomes" id="UP000017836">
    <property type="component" value="Unassembled WGS sequence"/>
</dbReference>
<proteinExistence type="predicted"/>
<dbReference type="EMBL" id="KI396540">
    <property type="protein sequence ID" value="ERM97276.1"/>
    <property type="molecule type" value="Genomic_DNA"/>
</dbReference>
<dbReference type="Gramene" id="ERM97276">
    <property type="protein sequence ID" value="ERM97276"/>
    <property type="gene ID" value="AMTR_s00119p00130560"/>
</dbReference>